<dbReference type="InterPro" id="IPR040393">
    <property type="entry name" value="TREX1/2"/>
</dbReference>
<evidence type="ECO:0000256" key="2">
    <source>
        <dbReference type="ARBA" id="ARBA00022722"/>
    </source>
</evidence>
<organism evidence="9 10">
    <name type="scientific">Magallana gigas</name>
    <name type="common">Pacific oyster</name>
    <name type="synonym">Crassostrea gigas</name>
    <dbReference type="NCBI Taxonomy" id="29159"/>
    <lineage>
        <taxon>Eukaryota</taxon>
        <taxon>Metazoa</taxon>
        <taxon>Spiralia</taxon>
        <taxon>Lophotrochozoa</taxon>
        <taxon>Mollusca</taxon>
        <taxon>Bivalvia</taxon>
        <taxon>Autobranchia</taxon>
        <taxon>Pteriomorphia</taxon>
        <taxon>Ostreida</taxon>
        <taxon>Ostreoidea</taxon>
        <taxon>Ostreidae</taxon>
        <taxon>Magallana</taxon>
    </lineage>
</organism>
<evidence type="ECO:0000313" key="9">
    <source>
        <dbReference type="EnsemblMetazoa" id="G8551.1:cds"/>
    </source>
</evidence>
<accession>A0A8W8NYC9</accession>
<dbReference type="AlphaFoldDB" id="A0A8W8NYC9"/>
<keyword evidence="3" id="KW-0479">Metal-binding</keyword>
<dbReference type="CDD" id="cd06127">
    <property type="entry name" value="DEDDh"/>
    <property type="match status" value="1"/>
</dbReference>
<dbReference type="InterPro" id="IPR057617">
    <property type="entry name" value="PML_C"/>
</dbReference>
<evidence type="ECO:0000256" key="6">
    <source>
        <dbReference type="ARBA" id="ARBA00022842"/>
    </source>
</evidence>
<dbReference type="InterPro" id="IPR013520">
    <property type="entry name" value="Ribonucl_H"/>
</dbReference>
<evidence type="ECO:0000259" key="8">
    <source>
        <dbReference type="SMART" id="SM00479"/>
    </source>
</evidence>
<dbReference type="InterPro" id="IPR049012">
    <property type="entry name" value="Mutator_transp_dom"/>
</dbReference>
<dbReference type="GO" id="GO:0003676">
    <property type="term" value="F:nucleic acid binding"/>
    <property type="evidence" value="ECO:0007669"/>
    <property type="project" value="InterPro"/>
</dbReference>
<dbReference type="Pfam" id="PF00929">
    <property type="entry name" value="RNase_T"/>
    <property type="match status" value="1"/>
</dbReference>
<keyword evidence="2" id="KW-0540">Nuclease</keyword>
<evidence type="ECO:0000256" key="7">
    <source>
        <dbReference type="ARBA" id="ARBA00025769"/>
    </source>
</evidence>
<dbReference type="GO" id="GO:0046872">
    <property type="term" value="F:metal ion binding"/>
    <property type="evidence" value="ECO:0007669"/>
    <property type="project" value="UniProtKB-KW"/>
</dbReference>
<evidence type="ECO:0000313" key="10">
    <source>
        <dbReference type="Proteomes" id="UP000005408"/>
    </source>
</evidence>
<proteinExistence type="inferred from homology"/>
<dbReference type="Gene3D" id="3.30.420.10">
    <property type="entry name" value="Ribonuclease H-like superfamily/Ribonuclease H"/>
    <property type="match status" value="1"/>
</dbReference>
<protein>
    <recommendedName>
        <fullName evidence="8">Exonuclease domain-containing protein</fullName>
    </recommendedName>
</protein>
<dbReference type="Proteomes" id="UP000005408">
    <property type="component" value="Unassembled WGS sequence"/>
</dbReference>
<comment type="cofactor">
    <cofactor evidence="1">
        <name>Mg(2+)</name>
        <dbReference type="ChEBI" id="CHEBI:18420"/>
    </cofactor>
</comment>
<reference evidence="9" key="1">
    <citation type="submission" date="2022-08" db="UniProtKB">
        <authorList>
            <consortium name="EnsemblMetazoa"/>
        </authorList>
    </citation>
    <scope>IDENTIFICATION</scope>
    <source>
        <strain evidence="9">05x7-T-G4-1.051#20</strain>
    </source>
</reference>
<evidence type="ECO:0000256" key="1">
    <source>
        <dbReference type="ARBA" id="ARBA00001946"/>
    </source>
</evidence>
<dbReference type="InterPro" id="IPR036397">
    <property type="entry name" value="RNaseH_sf"/>
</dbReference>
<dbReference type="InterPro" id="IPR012337">
    <property type="entry name" value="RNaseH-like_sf"/>
</dbReference>
<evidence type="ECO:0000256" key="4">
    <source>
        <dbReference type="ARBA" id="ARBA00022801"/>
    </source>
</evidence>
<evidence type="ECO:0000256" key="5">
    <source>
        <dbReference type="ARBA" id="ARBA00022839"/>
    </source>
</evidence>
<dbReference type="Pfam" id="PF20700">
    <property type="entry name" value="Mutator"/>
    <property type="match status" value="1"/>
</dbReference>
<dbReference type="EnsemblMetazoa" id="G8551.1">
    <property type="protein sequence ID" value="G8551.1:cds"/>
    <property type="gene ID" value="G8551"/>
</dbReference>
<comment type="similarity">
    <text evidence="7">Belongs to the exonuclease superfamily. TREX family.</text>
</comment>
<keyword evidence="6" id="KW-0460">Magnesium</keyword>
<keyword evidence="10" id="KW-1185">Reference proteome</keyword>
<keyword evidence="5" id="KW-0269">Exonuclease</keyword>
<keyword evidence="4" id="KW-0378">Hydrolase</keyword>
<dbReference type="SUPFAM" id="SSF53098">
    <property type="entry name" value="Ribonuclease H-like"/>
    <property type="match status" value="1"/>
</dbReference>
<name>A0A8W8NYC9_MAGGI</name>
<dbReference type="PANTHER" id="PTHR13058:SF22">
    <property type="entry name" value="EXODEOXYRIBONUCLEASE III"/>
    <property type="match status" value="1"/>
</dbReference>
<dbReference type="GO" id="GO:0006308">
    <property type="term" value="P:DNA catabolic process"/>
    <property type="evidence" value="ECO:0007669"/>
    <property type="project" value="TreeGrafter"/>
</dbReference>
<dbReference type="SMART" id="SM00479">
    <property type="entry name" value="EXOIII"/>
    <property type="match status" value="1"/>
</dbReference>
<dbReference type="PANTHER" id="PTHR13058">
    <property type="entry name" value="THREE PRIME REPAIR EXONUCLEASE 1, 2"/>
    <property type="match status" value="1"/>
</dbReference>
<dbReference type="Pfam" id="PF25244">
    <property type="entry name" value="PML_C"/>
    <property type="match status" value="1"/>
</dbReference>
<feature type="domain" description="Exonuclease" evidence="8">
    <location>
        <begin position="482"/>
        <end position="659"/>
    </location>
</feature>
<sequence length="762" mass="83789">MVFTSSKRKKREKNVVSATKARWVIKKQSAQISEEHNYANAGTCNATSSLSLNLPDLNNIVADEEVDDVKADTDDSDDCESKHSSMPWDSGRRVVELGVLANALASCKNCTNPLQLSHATSIRTYGLAAILKVPCSNTNCRFVNNVPTGKQHGKTHIWDVNTKLANALIHAGVGVSQMNSILAALNIPQVQHKLVSKRQTEVGQAVEVVANSSVLECLEEECNATEKETGSKDICVSVDAGWQKRGSGKAYDSMSGHATMIGTRTGKVVGYSVRTKSCRVCSHASKTGTNPQPHDCKQNWNGSAKAMEQDMVVEMVKEKKLAGILRVIRYIQKCWAYMVAQNKHNPAGVEVGLDAMWKHPGSASLNYRVSAAVAQKNIGHTYVSKVNARIGLSPGSYTQRLAVLRDLQHRKRKALNTTRAAKRRRLELKAKRLQKSSCQETREGKTYSPEVDVCGEEADLTFIPPPCPSPVRVPVNISSEHVPVYFDLETTGLARTSHITQIAAAAGELHFSCYVFPRIAISSQSASVTGISVRNGIMYHHGKRVDSKSISTAVDMLLDFCQTFQKKIILVGHNVESFDSPILMYALDRCKKLESFTNIVDGFLDTLKFFRIERPGLSSYRQEYLCKNLAGIDYDAHDALSDVLSLQSLINFLNIGLENVNARTALLTSVSAVDFYRYSNVVQSNLPSLQPLIGQKIISCPIAKKIAGSGLQLKHLELAYSRDPVEGIYSLFSEQCGKSVRVSKSRKVTGKIVEYFASLRES</sequence>
<dbReference type="GO" id="GO:0005737">
    <property type="term" value="C:cytoplasm"/>
    <property type="evidence" value="ECO:0007669"/>
    <property type="project" value="TreeGrafter"/>
</dbReference>
<evidence type="ECO:0000256" key="3">
    <source>
        <dbReference type="ARBA" id="ARBA00022723"/>
    </source>
</evidence>
<dbReference type="GO" id="GO:0008296">
    <property type="term" value="F:3'-5'-DNA exonuclease activity"/>
    <property type="evidence" value="ECO:0007669"/>
    <property type="project" value="TreeGrafter"/>
</dbReference>